<feature type="domain" description="SnoaL-like" evidence="1">
    <location>
        <begin position="16"/>
        <end position="124"/>
    </location>
</feature>
<reference evidence="2 3" key="1">
    <citation type="journal article" date="2016" name="Antonie Van Leeuwenhoek">
        <title>Nocardia donostiensis sp. nov., isolated from human respiratory specimens.</title>
        <authorList>
            <person name="Ercibengoa M."/>
            <person name="Bell M."/>
            <person name="Marimon J.M."/>
            <person name="Humrighouse B."/>
            <person name="Klenk H.P."/>
            <person name="Potter G."/>
            <person name="Perez-Trallero E."/>
        </authorList>
    </citation>
    <scope>NUCLEOTIDE SEQUENCE [LARGE SCALE GENOMIC DNA]</scope>
    <source>
        <strain evidence="2 3">X1655</strain>
    </source>
</reference>
<sequence length="154" mass="17080">MTTTDTDRRTPRELFERGLDLLLAADMPSFLELFAAEAELEFPFATAGAPERVYGRAELHDYLIDYPQRLAIHEFPAVAVHETTDPELIIVEFTARGTTVRTGAAYELSYIAVIRARHGKIVAWRDYWSPVAGAVATGTLPELLTELGRMEGAA</sequence>
<keyword evidence="3" id="KW-1185">Reference proteome</keyword>
<accession>A0A1W0B617</accession>
<organism evidence="2 3">
    <name type="scientific">Nocardia donostiensis</name>
    <dbReference type="NCBI Taxonomy" id="1538463"/>
    <lineage>
        <taxon>Bacteria</taxon>
        <taxon>Bacillati</taxon>
        <taxon>Actinomycetota</taxon>
        <taxon>Actinomycetes</taxon>
        <taxon>Mycobacteriales</taxon>
        <taxon>Nocardiaceae</taxon>
        <taxon>Nocardia</taxon>
    </lineage>
</organism>
<comment type="caution">
    <text evidence="2">The sequence shown here is derived from an EMBL/GenBank/DDBJ whole genome shotgun (WGS) entry which is preliminary data.</text>
</comment>
<dbReference type="SUPFAM" id="SSF54427">
    <property type="entry name" value="NTF2-like"/>
    <property type="match status" value="1"/>
</dbReference>
<dbReference type="Proteomes" id="UP000188836">
    <property type="component" value="Unassembled WGS sequence"/>
</dbReference>
<dbReference type="EMBL" id="MUMY01000002">
    <property type="protein sequence ID" value="ONM49981.1"/>
    <property type="molecule type" value="Genomic_DNA"/>
</dbReference>
<dbReference type="InterPro" id="IPR032710">
    <property type="entry name" value="NTF2-like_dom_sf"/>
</dbReference>
<dbReference type="AlphaFoldDB" id="A0A1W0B617"/>
<dbReference type="STRING" id="1538463.B0T36_06455"/>
<dbReference type="RefSeq" id="WP_077114801.1">
    <property type="nucleotide sequence ID" value="NZ_MUKP01000046.1"/>
</dbReference>
<evidence type="ECO:0000313" key="2">
    <source>
        <dbReference type="EMBL" id="ONM49981.1"/>
    </source>
</evidence>
<dbReference type="Pfam" id="PF12680">
    <property type="entry name" value="SnoaL_2"/>
    <property type="match status" value="1"/>
</dbReference>
<dbReference type="Gene3D" id="3.10.450.50">
    <property type="match status" value="1"/>
</dbReference>
<dbReference type="InterPro" id="IPR037401">
    <property type="entry name" value="SnoaL-like"/>
</dbReference>
<proteinExistence type="predicted"/>
<evidence type="ECO:0000313" key="3">
    <source>
        <dbReference type="Proteomes" id="UP000188836"/>
    </source>
</evidence>
<name>A0A1W0B617_9NOCA</name>
<gene>
    <name evidence="2" type="ORF">B0T46_02375</name>
</gene>
<protein>
    <submittedName>
        <fullName evidence="2">Phenazine biosynthesis protein PhzA/PhzB</fullName>
    </submittedName>
</protein>
<evidence type="ECO:0000259" key="1">
    <source>
        <dbReference type="Pfam" id="PF12680"/>
    </source>
</evidence>